<feature type="compositionally biased region" description="Basic and acidic residues" evidence="6">
    <location>
        <begin position="167"/>
        <end position="178"/>
    </location>
</feature>
<dbReference type="SUPFAM" id="SSF88946">
    <property type="entry name" value="Sigma2 domain of RNA polymerase sigma factors"/>
    <property type="match status" value="1"/>
</dbReference>
<evidence type="ECO:0000313" key="10">
    <source>
        <dbReference type="Proteomes" id="UP001500393"/>
    </source>
</evidence>
<dbReference type="InterPro" id="IPR052704">
    <property type="entry name" value="ECF_Sigma-70_Domain"/>
</dbReference>
<dbReference type="Gene3D" id="1.10.10.10">
    <property type="entry name" value="Winged helix-like DNA-binding domain superfamily/Winged helix DNA-binding domain"/>
    <property type="match status" value="1"/>
</dbReference>
<dbReference type="InterPro" id="IPR013249">
    <property type="entry name" value="RNA_pol_sigma70_r4_t2"/>
</dbReference>
<dbReference type="InterPro" id="IPR013325">
    <property type="entry name" value="RNA_pol_sigma_r2"/>
</dbReference>
<dbReference type="InterPro" id="IPR036388">
    <property type="entry name" value="WH-like_DNA-bd_sf"/>
</dbReference>
<evidence type="ECO:0000256" key="4">
    <source>
        <dbReference type="ARBA" id="ARBA00023082"/>
    </source>
</evidence>
<reference evidence="10" key="1">
    <citation type="journal article" date="2019" name="Int. J. Syst. Evol. Microbiol.">
        <title>The Global Catalogue of Microorganisms (GCM) 10K type strain sequencing project: providing services to taxonomists for standard genome sequencing and annotation.</title>
        <authorList>
            <consortium name="The Broad Institute Genomics Platform"/>
            <consortium name="The Broad Institute Genome Sequencing Center for Infectious Disease"/>
            <person name="Wu L."/>
            <person name="Ma J."/>
        </authorList>
    </citation>
    <scope>NUCLEOTIDE SEQUENCE [LARGE SCALE GENOMIC DNA]</scope>
    <source>
        <strain evidence="10">JCM 14969</strain>
    </source>
</reference>
<evidence type="ECO:0000256" key="1">
    <source>
        <dbReference type="ARBA" id="ARBA00010641"/>
    </source>
</evidence>
<dbReference type="Pfam" id="PF08281">
    <property type="entry name" value="Sigma70_r4_2"/>
    <property type="match status" value="1"/>
</dbReference>
<feature type="domain" description="RNA polymerase sigma-70 region 2" evidence="7">
    <location>
        <begin position="10"/>
        <end position="74"/>
    </location>
</feature>
<evidence type="ECO:0000256" key="2">
    <source>
        <dbReference type="ARBA" id="ARBA00011344"/>
    </source>
</evidence>
<dbReference type="Gene3D" id="3.10.450.50">
    <property type="match status" value="1"/>
</dbReference>
<feature type="domain" description="RNA polymerase sigma factor 70 region 4 type 2" evidence="8">
    <location>
        <begin position="115"/>
        <end position="165"/>
    </location>
</feature>
<dbReference type="RefSeq" id="WP_344215205.1">
    <property type="nucleotide sequence ID" value="NZ_BAAAOS010000020.1"/>
</dbReference>
<comment type="similarity">
    <text evidence="1">Belongs to the sigma-70 factor family. ECF subfamily.</text>
</comment>
<comment type="subunit">
    <text evidence="2">Interacts transiently with the RNA polymerase catalytic core formed by RpoA, RpoB, RpoC and RpoZ (2 alpha, 1 beta, 1 beta' and 1 omega subunit) to form the RNA polymerase holoenzyme that can initiate transcription.</text>
</comment>
<evidence type="ECO:0000256" key="6">
    <source>
        <dbReference type="SAM" id="MobiDB-lite"/>
    </source>
</evidence>
<evidence type="ECO:0000256" key="3">
    <source>
        <dbReference type="ARBA" id="ARBA00023015"/>
    </source>
</evidence>
<dbReference type="SUPFAM" id="SSF54427">
    <property type="entry name" value="NTF2-like"/>
    <property type="match status" value="1"/>
</dbReference>
<dbReference type="NCBIfam" id="TIGR02937">
    <property type="entry name" value="sigma70-ECF"/>
    <property type="match status" value="1"/>
</dbReference>
<dbReference type="PANTHER" id="PTHR30173">
    <property type="entry name" value="SIGMA 19 FACTOR"/>
    <property type="match status" value="1"/>
</dbReference>
<name>A0ABP4PHY6_9ACTN</name>
<dbReference type="InterPro" id="IPR013324">
    <property type="entry name" value="RNA_pol_sigma_r3/r4-like"/>
</dbReference>
<dbReference type="InterPro" id="IPR032710">
    <property type="entry name" value="NTF2-like_dom_sf"/>
</dbReference>
<sequence length="309" mass="33908">MDADPLAEQFERHRAHLTAVAVRLLGGRAEAEDAVQEAWLRLIRSEGGEIDNLRSWLTTVVSLLCLDVLRSRRARVEQATGLDHELSSERTDLHLAAEPRDPAAEVALADSVGMALLVVLDRLTPAERVAFVLHDVFALPFAEIGPIIDRSPEAAKTMASRARRRVHDSPGRDRDPQRQRRLVAAFHAASREGDFERLLELLDPTVVLRADNVAVQVAEARRAEGAQDLSGGTRGAQAVAKLFLGRAQGLELASIDGAPGAVWAPGGKPRVAFVYAIEADRIKTIDLIYDPRRIRQLDIEVLADDTDRD</sequence>
<dbReference type="PANTHER" id="PTHR30173:SF43">
    <property type="entry name" value="ECF RNA POLYMERASE SIGMA FACTOR SIGI-RELATED"/>
    <property type="match status" value="1"/>
</dbReference>
<dbReference type="Pfam" id="PF04542">
    <property type="entry name" value="Sigma70_r2"/>
    <property type="match status" value="1"/>
</dbReference>
<dbReference type="Proteomes" id="UP001500393">
    <property type="component" value="Unassembled WGS sequence"/>
</dbReference>
<dbReference type="InterPro" id="IPR014284">
    <property type="entry name" value="RNA_pol_sigma-70_dom"/>
</dbReference>
<dbReference type="Gene3D" id="1.10.1740.10">
    <property type="match status" value="1"/>
</dbReference>
<keyword evidence="10" id="KW-1185">Reference proteome</keyword>
<evidence type="ECO:0000313" key="9">
    <source>
        <dbReference type="EMBL" id="GAA1578928.1"/>
    </source>
</evidence>
<accession>A0ABP4PHY6</accession>
<proteinExistence type="inferred from homology"/>
<keyword evidence="5" id="KW-0804">Transcription</keyword>
<feature type="region of interest" description="Disordered" evidence="6">
    <location>
        <begin position="155"/>
        <end position="179"/>
    </location>
</feature>
<organism evidence="9 10">
    <name type="scientific">Kribbella sancticallisti</name>
    <dbReference type="NCBI Taxonomy" id="460087"/>
    <lineage>
        <taxon>Bacteria</taxon>
        <taxon>Bacillati</taxon>
        <taxon>Actinomycetota</taxon>
        <taxon>Actinomycetes</taxon>
        <taxon>Propionibacteriales</taxon>
        <taxon>Kribbellaceae</taxon>
        <taxon>Kribbella</taxon>
    </lineage>
</organism>
<dbReference type="EMBL" id="BAAAOS010000020">
    <property type="protein sequence ID" value="GAA1578928.1"/>
    <property type="molecule type" value="Genomic_DNA"/>
</dbReference>
<keyword evidence="3" id="KW-0805">Transcription regulation</keyword>
<keyword evidence="4" id="KW-0731">Sigma factor</keyword>
<dbReference type="InterPro" id="IPR007627">
    <property type="entry name" value="RNA_pol_sigma70_r2"/>
</dbReference>
<comment type="caution">
    <text evidence="9">The sequence shown here is derived from an EMBL/GenBank/DDBJ whole genome shotgun (WGS) entry which is preliminary data.</text>
</comment>
<evidence type="ECO:0000256" key="5">
    <source>
        <dbReference type="ARBA" id="ARBA00023163"/>
    </source>
</evidence>
<protein>
    <submittedName>
        <fullName evidence="9">Sigma-70 family RNA polymerase sigma factor</fullName>
    </submittedName>
</protein>
<evidence type="ECO:0000259" key="8">
    <source>
        <dbReference type="Pfam" id="PF08281"/>
    </source>
</evidence>
<evidence type="ECO:0000259" key="7">
    <source>
        <dbReference type="Pfam" id="PF04542"/>
    </source>
</evidence>
<dbReference type="SUPFAM" id="SSF88659">
    <property type="entry name" value="Sigma3 and sigma4 domains of RNA polymerase sigma factors"/>
    <property type="match status" value="1"/>
</dbReference>
<gene>
    <name evidence="9" type="ORF">GCM10009789_35770</name>
</gene>